<comment type="similarity">
    <text evidence="1">Belongs to the drug/metabolite transporter (DMT) superfamily. Small multidrug resistance (SMR) (TC 2.A.7.1) family.</text>
</comment>
<evidence type="ECO:0000313" key="4">
    <source>
        <dbReference type="Proteomes" id="UP000256514"/>
    </source>
</evidence>
<accession>A0A3D8IT09</accession>
<evidence type="ECO:0000256" key="2">
    <source>
        <dbReference type="SAM" id="Phobius"/>
    </source>
</evidence>
<evidence type="ECO:0000256" key="1">
    <source>
        <dbReference type="RuleBase" id="RU003942"/>
    </source>
</evidence>
<dbReference type="InterPro" id="IPR045324">
    <property type="entry name" value="Small_multidrug_res"/>
</dbReference>
<evidence type="ECO:0000313" key="3">
    <source>
        <dbReference type="EMBL" id="RDU68419.1"/>
    </source>
</evidence>
<dbReference type="InterPro" id="IPR037185">
    <property type="entry name" value="EmrE-like"/>
</dbReference>
<feature type="transmembrane region" description="Helical" evidence="2">
    <location>
        <begin position="60"/>
        <end position="80"/>
    </location>
</feature>
<dbReference type="AlphaFoldDB" id="A0A3D8IT09"/>
<dbReference type="RefSeq" id="WP_115570373.1">
    <property type="nucleotide sequence ID" value="NZ_NXLT01000001.1"/>
</dbReference>
<comment type="caution">
    <text evidence="3">The sequence shown here is derived from an EMBL/GenBank/DDBJ whole genome shotgun (WGS) entry which is preliminary data.</text>
</comment>
<feature type="transmembrane region" description="Helical" evidence="2">
    <location>
        <begin position="86"/>
        <end position="104"/>
    </location>
</feature>
<name>A0A3D8IT09_9HELI</name>
<sequence length="105" mass="11165">MGFACIVLSGILDVFANLALQKSNGFRNIKWGFLALVLVDGAFLLLSAAISWYDIVLPVAYTLWGAIGVLGSVAGGYYFFGQSLKSIGYIGIILIITAVGLLNFV</sequence>
<dbReference type="OrthoDB" id="5465142at2"/>
<gene>
    <name evidence="3" type="ORF">CQA54_01020</name>
</gene>
<keyword evidence="4" id="KW-1185">Reference proteome</keyword>
<keyword evidence="2" id="KW-1133">Transmembrane helix</keyword>
<reference evidence="3 4" key="1">
    <citation type="submission" date="2018-04" db="EMBL/GenBank/DDBJ databases">
        <title>Novel Campyloabacter and Helicobacter Species and Strains.</title>
        <authorList>
            <person name="Mannion A.J."/>
            <person name="Shen Z."/>
            <person name="Fox J.G."/>
        </authorList>
    </citation>
    <scope>NUCLEOTIDE SEQUENCE [LARGE SCALE GENOMIC DNA]</scope>
    <source>
        <strain evidence="3 4">MIT 12-6600</strain>
    </source>
</reference>
<protein>
    <submittedName>
        <fullName evidence="3">Ligand-binding protein SH3</fullName>
    </submittedName>
</protein>
<proteinExistence type="inferred from homology"/>
<dbReference type="EMBL" id="NXLT01000001">
    <property type="protein sequence ID" value="RDU68419.1"/>
    <property type="molecule type" value="Genomic_DNA"/>
</dbReference>
<dbReference type="GO" id="GO:0022857">
    <property type="term" value="F:transmembrane transporter activity"/>
    <property type="evidence" value="ECO:0007669"/>
    <property type="project" value="InterPro"/>
</dbReference>
<organism evidence="3 4">
    <name type="scientific">Helicobacter equorum</name>
    <dbReference type="NCBI Taxonomy" id="361872"/>
    <lineage>
        <taxon>Bacteria</taxon>
        <taxon>Pseudomonadati</taxon>
        <taxon>Campylobacterota</taxon>
        <taxon>Epsilonproteobacteria</taxon>
        <taxon>Campylobacterales</taxon>
        <taxon>Helicobacteraceae</taxon>
        <taxon>Helicobacter</taxon>
    </lineage>
</organism>
<dbReference type="Gene3D" id="1.10.3730.20">
    <property type="match status" value="1"/>
</dbReference>
<dbReference type="Proteomes" id="UP000256514">
    <property type="component" value="Unassembled WGS sequence"/>
</dbReference>
<keyword evidence="1 2" id="KW-0812">Transmembrane</keyword>
<dbReference type="Pfam" id="PF00893">
    <property type="entry name" value="Multi_Drug_Res"/>
    <property type="match status" value="1"/>
</dbReference>
<keyword evidence="2" id="KW-0472">Membrane</keyword>
<comment type="subcellular location">
    <subcellularLocation>
        <location evidence="1">Cell membrane</location>
        <topology evidence="1">Multi-pass membrane protein</topology>
    </subcellularLocation>
</comment>
<feature type="transmembrane region" description="Helical" evidence="2">
    <location>
        <begin position="31"/>
        <end position="53"/>
    </location>
</feature>
<dbReference type="GO" id="GO:0005886">
    <property type="term" value="C:plasma membrane"/>
    <property type="evidence" value="ECO:0007669"/>
    <property type="project" value="UniProtKB-SubCell"/>
</dbReference>
<dbReference type="SUPFAM" id="SSF103481">
    <property type="entry name" value="Multidrug resistance efflux transporter EmrE"/>
    <property type="match status" value="1"/>
</dbReference>